<reference evidence="4 5" key="1">
    <citation type="submission" date="2020-11" db="EMBL/GenBank/DDBJ databases">
        <title>Treponema Peruensis nv. sp., first commensal Treponema isolated from human feces.</title>
        <authorList>
            <person name="Belkhou C."/>
            <person name="Raes J."/>
        </authorList>
    </citation>
    <scope>NUCLEOTIDE SEQUENCE [LARGE SCALE GENOMIC DNA]</scope>
    <source>
        <strain evidence="4 5">RCC2812</strain>
    </source>
</reference>
<dbReference type="SMART" id="SM00257">
    <property type="entry name" value="LysM"/>
    <property type="match status" value="1"/>
</dbReference>
<evidence type="ECO:0000313" key="4">
    <source>
        <dbReference type="EMBL" id="QQA02271.1"/>
    </source>
</evidence>
<dbReference type="InterPro" id="IPR036779">
    <property type="entry name" value="LysM_dom_sf"/>
</dbReference>
<feature type="region of interest" description="Disordered" evidence="1">
    <location>
        <begin position="172"/>
        <end position="191"/>
    </location>
</feature>
<feature type="compositionally biased region" description="Acidic residues" evidence="1">
    <location>
        <begin position="18"/>
        <end position="35"/>
    </location>
</feature>
<evidence type="ECO:0000256" key="1">
    <source>
        <dbReference type="SAM" id="MobiDB-lite"/>
    </source>
</evidence>
<protein>
    <submittedName>
        <fullName evidence="4">LysM peptidoglycan-binding domain-containing protein</fullName>
    </submittedName>
</protein>
<dbReference type="PROSITE" id="PS51782">
    <property type="entry name" value="LYSM"/>
    <property type="match status" value="1"/>
</dbReference>
<evidence type="ECO:0000259" key="3">
    <source>
        <dbReference type="PROSITE" id="PS51782"/>
    </source>
</evidence>
<feature type="compositionally biased region" description="Polar residues" evidence="1">
    <location>
        <begin position="87"/>
        <end position="96"/>
    </location>
</feature>
<keyword evidence="2" id="KW-0812">Transmembrane</keyword>
<keyword evidence="5" id="KW-1185">Reference proteome</keyword>
<dbReference type="InterPro" id="IPR018392">
    <property type="entry name" value="LysM"/>
</dbReference>
<evidence type="ECO:0000256" key="2">
    <source>
        <dbReference type="SAM" id="Phobius"/>
    </source>
</evidence>
<feature type="domain" description="LysM" evidence="3">
    <location>
        <begin position="223"/>
        <end position="270"/>
    </location>
</feature>
<proteinExistence type="predicted"/>
<gene>
    <name evidence="4" type="ORF">IWA51_10665</name>
</gene>
<feature type="region of interest" description="Disordered" evidence="1">
    <location>
        <begin position="1"/>
        <end position="100"/>
    </location>
</feature>
<keyword evidence="2" id="KW-0472">Membrane</keyword>
<evidence type="ECO:0000313" key="5">
    <source>
        <dbReference type="Proteomes" id="UP000595224"/>
    </source>
</evidence>
<feature type="compositionally biased region" description="Acidic residues" evidence="1">
    <location>
        <begin position="178"/>
        <end position="188"/>
    </location>
</feature>
<feature type="transmembrane region" description="Helical" evidence="2">
    <location>
        <begin position="123"/>
        <end position="146"/>
    </location>
</feature>
<dbReference type="AlphaFoldDB" id="A0A7T3RFQ8"/>
<organism evidence="4 5">
    <name type="scientific">Treponema peruense</name>
    <dbReference type="NCBI Taxonomy" id="2787628"/>
    <lineage>
        <taxon>Bacteria</taxon>
        <taxon>Pseudomonadati</taxon>
        <taxon>Spirochaetota</taxon>
        <taxon>Spirochaetia</taxon>
        <taxon>Spirochaetales</taxon>
        <taxon>Treponemataceae</taxon>
        <taxon>Treponema</taxon>
    </lineage>
</organism>
<dbReference type="CDD" id="cd00118">
    <property type="entry name" value="LysM"/>
    <property type="match status" value="1"/>
</dbReference>
<dbReference type="KEGG" id="tper:IWA51_10665"/>
<dbReference type="Gene3D" id="3.10.350.10">
    <property type="entry name" value="LysM domain"/>
    <property type="match status" value="1"/>
</dbReference>
<sequence length="273" mass="30517">MESVPDAEEDKEDKIEDNSSDDDFDLPDFDEEPSDTAESAEPVGLGGVFDGDFGEPDLEQTEDNPFDTSDLDLDDSDYDESKKSKDPTFQPSNNMFNDLYDKETLDGTSSAEVSDDIKKKTRVPVIICVVCAIICIIAALLVLFVIPSKINILSKMRSGEIEDAPVITELPEQKPVEQESENIPEPEPEPAPAAVEDEIVIAENPEVVVPEQPEPPAEKPQDIRYKIVWGDTLWDISEAYYKNPWRYKSLAKYNGIRNPDYIISGTWINIPAE</sequence>
<dbReference type="Proteomes" id="UP000595224">
    <property type="component" value="Chromosome"/>
</dbReference>
<dbReference type="EMBL" id="CP064936">
    <property type="protein sequence ID" value="QQA02271.1"/>
    <property type="molecule type" value="Genomic_DNA"/>
</dbReference>
<keyword evidence="2" id="KW-1133">Transmembrane helix</keyword>
<feature type="compositionally biased region" description="Acidic residues" evidence="1">
    <location>
        <begin position="52"/>
        <end position="78"/>
    </location>
</feature>
<accession>A0A7T3RFQ8</accession>
<feature type="compositionally biased region" description="Acidic residues" evidence="1">
    <location>
        <begin position="1"/>
        <end position="11"/>
    </location>
</feature>
<dbReference type="Pfam" id="PF01476">
    <property type="entry name" value="LysM"/>
    <property type="match status" value="1"/>
</dbReference>
<name>A0A7T3RFQ8_9SPIR</name>
<dbReference type="SUPFAM" id="SSF54106">
    <property type="entry name" value="LysM domain"/>
    <property type="match status" value="1"/>
</dbReference>